<name>A0ACC1CWC6_9NEOP</name>
<proteinExistence type="predicted"/>
<sequence length="634" mass="71131">MQTSNSKKNKAGIKWTNKWIPFIDSLIQFNAFARDHDGVSTPKLIRKLLIDTERHRKEVAVSGDSLEACLYKIYDHSRCGGVEIDGLVFIDKPTTQQEPDVLQTRTFVPHFMTGQWGGYYFLSNNKFTKSNNVELVSGTPGDLDSLSWIESAPNSLSNNLIEVHYSGISIEDVQYAAGKFIKNNNAFGIDFSGLDKTGKRVMGLVSGGSLANTVLADPDLLWPVPEYWTLEEAATVPLPYIYAYYCLTMKTIGRKIKSILVNGADGALGQAIIAITLEIDCDVYATVSDLKKKEFLLKIFPELHDLCEYDTTVTDTFDMNFLTGSTHYVITNLSAIFKPEYAEEKKLLRQKVADGIAKGVVRPLSRVVYSPTEVTRAFRLVSTNRQVGKVMIKMKDPEDLKTYIKVIPRTTYSAYGTYIVVCNESLLGVELIDRLVKKGAKKLVVHIKPNTISGYCYSKLMSWRKHNVTIKIVTQDLHTQESCKSLLNAGKNNSTDDRLEPEYLAAKFNKAIGVVANLDIVSRNLCNELIHFVVLNYCSSESLIDEYVSSVTDKICQARSDVTLPALVLRVRLLNKLNQINNDLPTKIRPQILPSVFNSLECCLKLKYNNAIAFSLHKHDSLVSKILSMTYYKT</sequence>
<gene>
    <name evidence="1" type="ORF">K1T71_008127</name>
</gene>
<keyword evidence="2" id="KW-1185">Reference proteome</keyword>
<organism evidence="1 2">
    <name type="scientific">Dendrolimus kikuchii</name>
    <dbReference type="NCBI Taxonomy" id="765133"/>
    <lineage>
        <taxon>Eukaryota</taxon>
        <taxon>Metazoa</taxon>
        <taxon>Ecdysozoa</taxon>
        <taxon>Arthropoda</taxon>
        <taxon>Hexapoda</taxon>
        <taxon>Insecta</taxon>
        <taxon>Pterygota</taxon>
        <taxon>Neoptera</taxon>
        <taxon>Endopterygota</taxon>
        <taxon>Lepidoptera</taxon>
        <taxon>Glossata</taxon>
        <taxon>Ditrysia</taxon>
        <taxon>Bombycoidea</taxon>
        <taxon>Lasiocampidae</taxon>
        <taxon>Dendrolimus</taxon>
    </lineage>
</organism>
<evidence type="ECO:0000313" key="2">
    <source>
        <dbReference type="Proteomes" id="UP000824533"/>
    </source>
</evidence>
<dbReference type="EMBL" id="CM034400">
    <property type="protein sequence ID" value="KAJ0175953.1"/>
    <property type="molecule type" value="Genomic_DNA"/>
</dbReference>
<dbReference type="Proteomes" id="UP000824533">
    <property type="component" value="Linkage Group LG14"/>
</dbReference>
<accession>A0ACC1CWC6</accession>
<reference evidence="1 2" key="1">
    <citation type="journal article" date="2021" name="Front. Genet.">
        <title>Chromosome-Level Genome Assembly Reveals Significant Gene Expansion in the Toll and IMD Signaling Pathways of Dendrolimus kikuchii.</title>
        <authorList>
            <person name="Zhou J."/>
            <person name="Wu P."/>
            <person name="Xiong Z."/>
            <person name="Liu N."/>
            <person name="Zhao N."/>
            <person name="Ji M."/>
            <person name="Qiu Y."/>
            <person name="Yang B."/>
        </authorList>
    </citation>
    <scope>NUCLEOTIDE SEQUENCE [LARGE SCALE GENOMIC DNA]</scope>
    <source>
        <strain evidence="1">Ann1</strain>
    </source>
</reference>
<protein>
    <submittedName>
        <fullName evidence="1">Uncharacterized protein</fullName>
    </submittedName>
</protein>
<evidence type="ECO:0000313" key="1">
    <source>
        <dbReference type="EMBL" id="KAJ0175953.1"/>
    </source>
</evidence>
<comment type="caution">
    <text evidence="1">The sequence shown here is derived from an EMBL/GenBank/DDBJ whole genome shotgun (WGS) entry which is preliminary data.</text>
</comment>